<name>A0A182W485_9DIPT</name>
<dbReference type="EnsemblMetazoa" id="AMIN005148-RA">
    <property type="protein sequence ID" value="AMIN005148-PA"/>
    <property type="gene ID" value="AMIN005148"/>
</dbReference>
<proteinExistence type="inferred from homology"/>
<keyword evidence="6" id="KW-0131">Cell cycle</keyword>
<evidence type="ECO:0000256" key="5">
    <source>
        <dbReference type="ARBA" id="ARBA00023242"/>
    </source>
</evidence>
<comment type="subcellular location">
    <subcellularLocation>
        <location evidence="1">Nucleus</location>
    </subcellularLocation>
</comment>
<organism evidence="8 9">
    <name type="scientific">Anopheles minimus</name>
    <dbReference type="NCBI Taxonomy" id="112268"/>
    <lineage>
        <taxon>Eukaryota</taxon>
        <taxon>Metazoa</taxon>
        <taxon>Ecdysozoa</taxon>
        <taxon>Arthropoda</taxon>
        <taxon>Hexapoda</taxon>
        <taxon>Insecta</taxon>
        <taxon>Pterygota</taxon>
        <taxon>Neoptera</taxon>
        <taxon>Endopterygota</taxon>
        <taxon>Diptera</taxon>
        <taxon>Nematocera</taxon>
        <taxon>Culicoidea</taxon>
        <taxon>Culicidae</taxon>
        <taxon>Anophelinae</taxon>
        <taxon>Anopheles</taxon>
    </lineage>
</organism>
<evidence type="ECO:0000259" key="7">
    <source>
        <dbReference type="PROSITE" id="PS50815"/>
    </source>
</evidence>
<comment type="similarity">
    <text evidence="2">Belongs to the MAD2 family.</text>
</comment>
<dbReference type="PROSITE" id="PS50815">
    <property type="entry name" value="HORMA"/>
    <property type="match status" value="1"/>
</dbReference>
<dbReference type="PANTHER" id="PTHR11842:SF11">
    <property type="entry name" value="MITOTIC SPINDLE ASSEMBLY CHECKPOINT PROTEIN MAD2A"/>
    <property type="match status" value="1"/>
</dbReference>
<keyword evidence="4" id="KW-0498">Mitosis</keyword>
<sequence>MVTTQEQSITLEGSAAIIHEYLKYGVHSIIFQRGIYPSGDFRPEEYNGVPMMVSRDDRIKSYVNRMMEKVQELILKKIIKKITVCIITLEKHEIIERWDFNIKPQYENEETPISNKPLKEIQEEIRTVMRQIFATVSILPCIEKRCTFDIMVHTASNVFEANPNVLEDFQEENFESIEIKNSQTLELKQFSTGFNKVKTSVIYKKA</sequence>
<accession>A0A182W485</accession>
<dbReference type="GO" id="GO:0051301">
    <property type="term" value="P:cell division"/>
    <property type="evidence" value="ECO:0007669"/>
    <property type="project" value="UniProtKB-KW"/>
</dbReference>
<evidence type="ECO:0000313" key="9">
    <source>
        <dbReference type="Proteomes" id="UP000075920"/>
    </source>
</evidence>
<evidence type="ECO:0000256" key="4">
    <source>
        <dbReference type="ARBA" id="ARBA00022776"/>
    </source>
</evidence>
<evidence type="ECO:0000256" key="3">
    <source>
        <dbReference type="ARBA" id="ARBA00022618"/>
    </source>
</evidence>
<evidence type="ECO:0000313" key="8">
    <source>
        <dbReference type="EnsemblMetazoa" id="AMIN005148-PA"/>
    </source>
</evidence>
<keyword evidence="9" id="KW-1185">Reference proteome</keyword>
<dbReference type="GO" id="GO:0005654">
    <property type="term" value="C:nucleoplasm"/>
    <property type="evidence" value="ECO:0007669"/>
    <property type="project" value="TreeGrafter"/>
</dbReference>
<evidence type="ECO:0000256" key="6">
    <source>
        <dbReference type="ARBA" id="ARBA00023306"/>
    </source>
</evidence>
<keyword evidence="5" id="KW-0539">Nucleus</keyword>
<dbReference type="STRING" id="112268.A0A182W485"/>
<evidence type="ECO:0000256" key="1">
    <source>
        <dbReference type="ARBA" id="ARBA00004123"/>
    </source>
</evidence>
<dbReference type="SUPFAM" id="SSF56019">
    <property type="entry name" value="The spindle assembly checkpoint protein mad2"/>
    <property type="match status" value="1"/>
</dbReference>
<reference evidence="8" key="2">
    <citation type="submission" date="2020-05" db="UniProtKB">
        <authorList>
            <consortium name="EnsemblMetazoa"/>
        </authorList>
    </citation>
    <scope>IDENTIFICATION</scope>
    <source>
        <strain evidence="8">MINIMUS1</strain>
    </source>
</reference>
<dbReference type="AlphaFoldDB" id="A0A182W485"/>
<dbReference type="VEuPathDB" id="VectorBase:AMIN005148"/>
<dbReference type="GO" id="GO:0000776">
    <property type="term" value="C:kinetochore"/>
    <property type="evidence" value="ECO:0007669"/>
    <property type="project" value="TreeGrafter"/>
</dbReference>
<dbReference type="InterPro" id="IPR045091">
    <property type="entry name" value="Mad2-like"/>
</dbReference>
<dbReference type="InterPro" id="IPR036570">
    <property type="entry name" value="HORMA_dom_sf"/>
</dbReference>
<keyword evidence="3" id="KW-0132">Cell division</keyword>
<dbReference type="Gene3D" id="3.30.900.10">
    <property type="entry name" value="HORMA domain"/>
    <property type="match status" value="1"/>
</dbReference>
<reference evidence="9" key="1">
    <citation type="submission" date="2013-03" db="EMBL/GenBank/DDBJ databases">
        <title>The Genome Sequence of Anopheles minimus MINIMUS1.</title>
        <authorList>
            <consortium name="The Broad Institute Genomics Platform"/>
            <person name="Neafsey D.E."/>
            <person name="Walton C."/>
            <person name="Walker B."/>
            <person name="Young S.K."/>
            <person name="Zeng Q."/>
            <person name="Gargeya S."/>
            <person name="Fitzgerald M."/>
            <person name="Haas B."/>
            <person name="Abouelleil A."/>
            <person name="Allen A.W."/>
            <person name="Alvarado L."/>
            <person name="Arachchi H.M."/>
            <person name="Berlin A.M."/>
            <person name="Chapman S.B."/>
            <person name="Gainer-Dewar J."/>
            <person name="Goldberg J."/>
            <person name="Griggs A."/>
            <person name="Gujja S."/>
            <person name="Hansen M."/>
            <person name="Howarth C."/>
            <person name="Imamovic A."/>
            <person name="Ireland A."/>
            <person name="Larimer J."/>
            <person name="McCowan C."/>
            <person name="Murphy C."/>
            <person name="Pearson M."/>
            <person name="Poon T.W."/>
            <person name="Priest M."/>
            <person name="Roberts A."/>
            <person name="Saif S."/>
            <person name="Shea T."/>
            <person name="Sisk P."/>
            <person name="Sykes S."/>
            <person name="Wortman J."/>
            <person name="Nusbaum C."/>
            <person name="Birren B."/>
        </authorList>
    </citation>
    <scope>NUCLEOTIDE SEQUENCE [LARGE SCALE GENOMIC DNA]</scope>
    <source>
        <strain evidence="9">MINIMUS1</strain>
    </source>
</reference>
<dbReference type="GO" id="GO:0007094">
    <property type="term" value="P:mitotic spindle assembly checkpoint signaling"/>
    <property type="evidence" value="ECO:0007669"/>
    <property type="project" value="TreeGrafter"/>
</dbReference>
<feature type="domain" description="HORMA" evidence="7">
    <location>
        <begin position="12"/>
        <end position="201"/>
    </location>
</feature>
<dbReference type="Proteomes" id="UP000075920">
    <property type="component" value="Unassembled WGS sequence"/>
</dbReference>
<dbReference type="Pfam" id="PF02301">
    <property type="entry name" value="HORMA"/>
    <property type="match status" value="1"/>
</dbReference>
<protein>
    <recommendedName>
        <fullName evidence="7">HORMA domain-containing protein</fullName>
    </recommendedName>
</protein>
<dbReference type="GO" id="GO:0005737">
    <property type="term" value="C:cytoplasm"/>
    <property type="evidence" value="ECO:0007669"/>
    <property type="project" value="TreeGrafter"/>
</dbReference>
<evidence type="ECO:0000256" key="2">
    <source>
        <dbReference type="ARBA" id="ARBA00010348"/>
    </source>
</evidence>
<dbReference type="PANTHER" id="PTHR11842">
    <property type="entry name" value="MITOTIC SPINDLE ASSEMBLY CHECKPOINT PROTEIN MAD2"/>
    <property type="match status" value="1"/>
</dbReference>
<dbReference type="InterPro" id="IPR003511">
    <property type="entry name" value="HORMA_dom"/>
</dbReference>